<reference evidence="1" key="1">
    <citation type="submission" date="2018-05" db="EMBL/GenBank/DDBJ databases">
        <authorList>
            <person name="Lanie J.A."/>
            <person name="Ng W.-L."/>
            <person name="Kazmierczak K.M."/>
            <person name="Andrzejewski T.M."/>
            <person name="Davidsen T.M."/>
            <person name="Wayne K.J."/>
            <person name="Tettelin H."/>
            <person name="Glass J.I."/>
            <person name="Rusch D."/>
            <person name="Podicherti R."/>
            <person name="Tsui H.-C.T."/>
            <person name="Winkler M.E."/>
        </authorList>
    </citation>
    <scope>NUCLEOTIDE SEQUENCE</scope>
</reference>
<proteinExistence type="predicted"/>
<dbReference type="AlphaFoldDB" id="A0A382ET40"/>
<accession>A0A382ET40</accession>
<dbReference type="EMBL" id="UINC01046039">
    <property type="protein sequence ID" value="SVB53539.1"/>
    <property type="molecule type" value="Genomic_DNA"/>
</dbReference>
<sequence>MVASIATAARRINETSAAVRYRVLPNAVTAVRVTTGIQAVTTRRAPRR</sequence>
<feature type="non-terminal residue" evidence="1">
    <location>
        <position position="48"/>
    </location>
</feature>
<gene>
    <name evidence="1" type="ORF">METZ01_LOCUS206393</name>
</gene>
<name>A0A382ET40_9ZZZZ</name>
<evidence type="ECO:0000313" key="1">
    <source>
        <dbReference type="EMBL" id="SVB53539.1"/>
    </source>
</evidence>
<protein>
    <submittedName>
        <fullName evidence="1">Uncharacterized protein</fullName>
    </submittedName>
</protein>
<organism evidence="1">
    <name type="scientific">marine metagenome</name>
    <dbReference type="NCBI Taxonomy" id="408172"/>
    <lineage>
        <taxon>unclassified sequences</taxon>
        <taxon>metagenomes</taxon>
        <taxon>ecological metagenomes</taxon>
    </lineage>
</organism>